<dbReference type="Proteomes" id="UP000095280">
    <property type="component" value="Unplaced"/>
</dbReference>
<sequence length="36" mass="4243">MILKACFTLNYKNKKINCCCVIELSNLVFCCFFEVF</sequence>
<protein>
    <submittedName>
        <fullName evidence="2">Uncharacterized protein</fullName>
    </submittedName>
</protein>
<organism evidence="1 2">
    <name type="scientific">Macrostomum lignano</name>
    <dbReference type="NCBI Taxonomy" id="282301"/>
    <lineage>
        <taxon>Eukaryota</taxon>
        <taxon>Metazoa</taxon>
        <taxon>Spiralia</taxon>
        <taxon>Lophotrochozoa</taxon>
        <taxon>Platyhelminthes</taxon>
        <taxon>Rhabditophora</taxon>
        <taxon>Macrostomorpha</taxon>
        <taxon>Macrostomida</taxon>
        <taxon>Macrostomidae</taxon>
        <taxon>Macrostomum</taxon>
    </lineage>
</organism>
<accession>A0A1I8J1V3</accession>
<dbReference type="AlphaFoldDB" id="A0A1I8J1V3"/>
<name>A0A1I8J1V3_9PLAT</name>
<reference evidence="2" key="1">
    <citation type="submission" date="2016-11" db="UniProtKB">
        <authorList>
            <consortium name="WormBaseParasite"/>
        </authorList>
    </citation>
    <scope>IDENTIFICATION</scope>
</reference>
<evidence type="ECO:0000313" key="1">
    <source>
        <dbReference type="Proteomes" id="UP000095280"/>
    </source>
</evidence>
<proteinExistence type="predicted"/>
<keyword evidence="1" id="KW-1185">Reference proteome</keyword>
<evidence type="ECO:0000313" key="2">
    <source>
        <dbReference type="WBParaSite" id="maker-uti_cns_0045653-snap-gene-0.2-mRNA-1"/>
    </source>
</evidence>
<dbReference type="WBParaSite" id="maker-uti_cns_0045653-snap-gene-0.2-mRNA-1">
    <property type="protein sequence ID" value="maker-uti_cns_0045653-snap-gene-0.2-mRNA-1"/>
    <property type="gene ID" value="maker-uti_cns_0045653-snap-gene-0.2"/>
</dbReference>